<dbReference type="AlphaFoldDB" id="A0A0A6P8C5"/>
<name>A0A0A6P8C5_9GAMM</name>
<gene>
    <name evidence="2" type="ORF">PN36_26610</name>
</gene>
<dbReference type="Proteomes" id="UP000030428">
    <property type="component" value="Unassembled WGS sequence"/>
</dbReference>
<sequence length="142" mass="16286">MKAFLDTSSLLKLYHYESGTETLNAALSQGVDKIYLSELARLEFRSAIWKKTRTGEIDTDTANAVITCFQQDNVKFQWIYLENDVIQSAEELLMKYGQEGLRTLDAIQLASALTLKEQQDIRFFTADQLLKSFFKQEGLKET</sequence>
<dbReference type="Gene3D" id="3.40.50.1010">
    <property type="entry name" value="5'-nuclease"/>
    <property type="match status" value="1"/>
</dbReference>
<dbReference type="InterPro" id="IPR002716">
    <property type="entry name" value="PIN_dom"/>
</dbReference>
<evidence type="ECO:0000313" key="2">
    <source>
        <dbReference type="EMBL" id="KHD06632.1"/>
    </source>
</evidence>
<keyword evidence="3" id="KW-1185">Reference proteome</keyword>
<comment type="caution">
    <text evidence="2">The sequence shown here is derived from an EMBL/GenBank/DDBJ whole genome shotgun (WGS) entry which is preliminary data.</text>
</comment>
<organism evidence="2 3">
    <name type="scientific">Candidatus Thiomargarita nelsonii</name>
    <dbReference type="NCBI Taxonomy" id="1003181"/>
    <lineage>
        <taxon>Bacteria</taxon>
        <taxon>Pseudomonadati</taxon>
        <taxon>Pseudomonadota</taxon>
        <taxon>Gammaproteobacteria</taxon>
        <taxon>Thiotrichales</taxon>
        <taxon>Thiotrichaceae</taxon>
        <taxon>Thiomargarita</taxon>
    </lineage>
</organism>
<dbReference type="CDD" id="cd09874">
    <property type="entry name" value="PIN_MT3492-like"/>
    <property type="match status" value="1"/>
</dbReference>
<evidence type="ECO:0000259" key="1">
    <source>
        <dbReference type="Pfam" id="PF01850"/>
    </source>
</evidence>
<dbReference type="Pfam" id="PF01850">
    <property type="entry name" value="PIN"/>
    <property type="match status" value="1"/>
</dbReference>
<proteinExistence type="predicted"/>
<protein>
    <recommendedName>
        <fullName evidence="1">PIN domain-containing protein</fullName>
    </recommendedName>
</protein>
<evidence type="ECO:0000313" key="3">
    <source>
        <dbReference type="Proteomes" id="UP000030428"/>
    </source>
</evidence>
<dbReference type="EMBL" id="JSZA02000157">
    <property type="protein sequence ID" value="KHD06632.1"/>
    <property type="molecule type" value="Genomic_DNA"/>
</dbReference>
<feature type="domain" description="PIN" evidence="1">
    <location>
        <begin position="4"/>
        <end position="128"/>
    </location>
</feature>
<accession>A0A0A6P8C5</accession>
<reference evidence="2 3" key="1">
    <citation type="journal article" date="2016" name="Front. Microbiol.">
        <title>Single-Cell (Meta-)Genomics of a Dimorphic Candidatus Thiomargarita nelsonii Reveals Genomic Plasticity.</title>
        <authorList>
            <person name="Flood B.E."/>
            <person name="Fliss P."/>
            <person name="Jones D.S."/>
            <person name="Dick G.J."/>
            <person name="Jain S."/>
            <person name="Kaster A.K."/>
            <person name="Winkel M."/>
            <person name="Mussmann M."/>
            <person name="Bailey J."/>
        </authorList>
    </citation>
    <scope>NUCLEOTIDE SEQUENCE [LARGE SCALE GENOMIC DNA]</scope>
    <source>
        <strain evidence="2">Hydrate Ridge</strain>
    </source>
</reference>
<dbReference type="SUPFAM" id="SSF88723">
    <property type="entry name" value="PIN domain-like"/>
    <property type="match status" value="1"/>
</dbReference>
<dbReference type="InterPro" id="IPR029060">
    <property type="entry name" value="PIN-like_dom_sf"/>
</dbReference>